<proteinExistence type="inferred from homology"/>
<accession>A0A2J6TMP3</accession>
<protein>
    <submittedName>
        <fullName evidence="2">Glycoside hydrolase family 13 protein</fullName>
    </submittedName>
</protein>
<dbReference type="GO" id="GO:0016787">
    <property type="term" value="F:hydrolase activity"/>
    <property type="evidence" value="ECO:0007669"/>
    <property type="project" value="UniProtKB-KW"/>
</dbReference>
<reference evidence="2 3" key="1">
    <citation type="submission" date="2016-04" db="EMBL/GenBank/DDBJ databases">
        <title>A degradative enzymes factory behind the ericoid mycorrhizal symbiosis.</title>
        <authorList>
            <consortium name="DOE Joint Genome Institute"/>
            <person name="Martino E."/>
            <person name="Morin E."/>
            <person name="Grelet G."/>
            <person name="Kuo A."/>
            <person name="Kohler A."/>
            <person name="Daghino S."/>
            <person name="Barry K."/>
            <person name="Choi C."/>
            <person name="Cichocki N."/>
            <person name="Clum A."/>
            <person name="Copeland A."/>
            <person name="Hainaut M."/>
            <person name="Haridas S."/>
            <person name="Labutti K."/>
            <person name="Lindquist E."/>
            <person name="Lipzen A."/>
            <person name="Khouja H.-R."/>
            <person name="Murat C."/>
            <person name="Ohm R."/>
            <person name="Olson A."/>
            <person name="Spatafora J."/>
            <person name="Veneault-Fourrey C."/>
            <person name="Henrissat B."/>
            <person name="Grigoriev I."/>
            <person name="Martin F."/>
            <person name="Perotto S."/>
        </authorList>
    </citation>
    <scope>NUCLEOTIDE SEQUENCE [LARGE SCALE GENOMIC DNA]</scope>
    <source>
        <strain evidence="2 3">E</strain>
    </source>
</reference>
<dbReference type="Proteomes" id="UP000235371">
    <property type="component" value="Unassembled WGS sequence"/>
</dbReference>
<evidence type="ECO:0000313" key="3">
    <source>
        <dbReference type="Proteomes" id="UP000235371"/>
    </source>
</evidence>
<comment type="similarity">
    <text evidence="1">Belongs to the glycosyl hydrolase 13 family.</text>
</comment>
<dbReference type="InterPro" id="IPR017853">
    <property type="entry name" value="GH"/>
</dbReference>
<name>A0A2J6TMP3_9HELO</name>
<evidence type="ECO:0000313" key="2">
    <source>
        <dbReference type="EMBL" id="PMD64238.1"/>
    </source>
</evidence>
<gene>
    <name evidence="2" type="ORF">K444DRAFT_521424</name>
</gene>
<organism evidence="2 3">
    <name type="scientific">Hyaloscypha bicolor E</name>
    <dbReference type="NCBI Taxonomy" id="1095630"/>
    <lineage>
        <taxon>Eukaryota</taxon>
        <taxon>Fungi</taxon>
        <taxon>Dikarya</taxon>
        <taxon>Ascomycota</taxon>
        <taxon>Pezizomycotina</taxon>
        <taxon>Leotiomycetes</taxon>
        <taxon>Helotiales</taxon>
        <taxon>Hyaloscyphaceae</taxon>
        <taxon>Hyaloscypha</taxon>
        <taxon>Hyaloscypha bicolor</taxon>
    </lineage>
</organism>
<dbReference type="InParanoid" id="A0A2J6TMP3"/>
<dbReference type="OrthoDB" id="1740265at2759"/>
<evidence type="ECO:0000256" key="1">
    <source>
        <dbReference type="ARBA" id="ARBA00008061"/>
    </source>
</evidence>
<dbReference type="Gene3D" id="3.20.20.80">
    <property type="entry name" value="Glycosidases"/>
    <property type="match status" value="1"/>
</dbReference>
<dbReference type="STRING" id="1095630.A0A2J6TMP3"/>
<dbReference type="GeneID" id="36582208"/>
<keyword evidence="3" id="KW-1185">Reference proteome</keyword>
<dbReference type="SUPFAM" id="SSF51445">
    <property type="entry name" value="(Trans)glycosidases"/>
    <property type="match status" value="1"/>
</dbReference>
<dbReference type="AlphaFoldDB" id="A0A2J6TMP3"/>
<keyword evidence="2" id="KW-0378">Hydrolase</keyword>
<dbReference type="EMBL" id="KZ613769">
    <property type="protein sequence ID" value="PMD64238.1"/>
    <property type="molecule type" value="Genomic_DNA"/>
</dbReference>
<dbReference type="PANTHER" id="PTHR10357">
    <property type="entry name" value="ALPHA-AMYLASE FAMILY MEMBER"/>
    <property type="match status" value="1"/>
</dbReference>
<sequence length="341" mass="39182">MTPAFDLLERRKDKFMLWIPAGLPNASPPFLVLSAFEKGPPPPVNQSTRSQFIHSQNTRFFTDVVMAFGHEPYVYIDFKQFHLDQNAPEEAKSPDRWQSNSEGARDGYGGRLWRYSWPVDANGEDVVTSSYDPESGQVANIHPSWAFHKGHVHRWMTSFGSLNYITSHDTEGGLAKERLYNFLSDSGVTDMERRAKFAFALFLTAVGIPMIFAGEEFLDQMDRPVGDKQSDPVNYERKSEDWRTRIFNYVANMVQFRKSCPALGDNDTEFIHVDQSRGGKIMAWKRGDQDTEGSEYVVANWPDKDKGGWREVTQQRDVPAEWVGREPLMHWEAKVYTYWSG</sequence>
<dbReference type="RefSeq" id="XP_024741142.1">
    <property type="nucleotide sequence ID" value="XM_024874128.1"/>
</dbReference>